<reference evidence="2" key="1">
    <citation type="journal article" date="2022" name="bioRxiv">
        <title>Sequencing and chromosome-scale assembly of the giantPleurodeles waltlgenome.</title>
        <authorList>
            <person name="Brown T."/>
            <person name="Elewa A."/>
            <person name="Iarovenko S."/>
            <person name="Subramanian E."/>
            <person name="Araus A.J."/>
            <person name="Petzold A."/>
            <person name="Susuki M."/>
            <person name="Suzuki K.-i.T."/>
            <person name="Hayashi T."/>
            <person name="Toyoda A."/>
            <person name="Oliveira C."/>
            <person name="Osipova E."/>
            <person name="Leigh N.D."/>
            <person name="Simon A."/>
            <person name="Yun M.H."/>
        </authorList>
    </citation>
    <scope>NUCLEOTIDE SEQUENCE</scope>
    <source>
        <strain evidence="2">20211129_DDA</strain>
        <tissue evidence="2">Liver</tissue>
    </source>
</reference>
<organism evidence="2 3">
    <name type="scientific">Pleurodeles waltl</name>
    <name type="common">Iberian ribbed newt</name>
    <dbReference type="NCBI Taxonomy" id="8319"/>
    <lineage>
        <taxon>Eukaryota</taxon>
        <taxon>Metazoa</taxon>
        <taxon>Chordata</taxon>
        <taxon>Craniata</taxon>
        <taxon>Vertebrata</taxon>
        <taxon>Euteleostomi</taxon>
        <taxon>Amphibia</taxon>
        <taxon>Batrachia</taxon>
        <taxon>Caudata</taxon>
        <taxon>Salamandroidea</taxon>
        <taxon>Salamandridae</taxon>
        <taxon>Pleurodelinae</taxon>
        <taxon>Pleurodeles</taxon>
    </lineage>
</organism>
<keyword evidence="3" id="KW-1185">Reference proteome</keyword>
<dbReference type="EMBL" id="JANPWB010000009">
    <property type="protein sequence ID" value="KAJ1154311.1"/>
    <property type="molecule type" value="Genomic_DNA"/>
</dbReference>
<gene>
    <name evidence="2" type="ORF">NDU88_007064</name>
</gene>
<proteinExistence type="predicted"/>
<dbReference type="AlphaFoldDB" id="A0AAV7RNB7"/>
<sequence length="193" mass="21045">MWVWGGVGWKYVWTAGHGPPQMDCTPAQSQALQRPQEPRRPGLPLVTRSCKSADTAPTTCVTKLPFFVCSRAVHTFCRSPVQQRDVLITPPPQGQSLFTGPTARPIVGVRPQRGRPLIQGPRRACPPKPYTDRIHARVGSSLVPSWARLAPIDPQLATPAPHSGRLLLYPGASYCSIEGPGAHGPGLWVRVQR</sequence>
<evidence type="ECO:0000256" key="1">
    <source>
        <dbReference type="SAM" id="MobiDB-lite"/>
    </source>
</evidence>
<comment type="caution">
    <text evidence="2">The sequence shown here is derived from an EMBL/GenBank/DDBJ whole genome shotgun (WGS) entry which is preliminary data.</text>
</comment>
<evidence type="ECO:0000313" key="2">
    <source>
        <dbReference type="EMBL" id="KAJ1154311.1"/>
    </source>
</evidence>
<name>A0AAV7RNB7_PLEWA</name>
<feature type="region of interest" description="Disordered" evidence="1">
    <location>
        <begin position="25"/>
        <end position="45"/>
    </location>
</feature>
<protein>
    <submittedName>
        <fullName evidence="2">Uncharacterized protein</fullName>
    </submittedName>
</protein>
<evidence type="ECO:0000313" key="3">
    <source>
        <dbReference type="Proteomes" id="UP001066276"/>
    </source>
</evidence>
<dbReference type="Proteomes" id="UP001066276">
    <property type="component" value="Chromosome 5"/>
</dbReference>
<accession>A0AAV7RNB7</accession>